<feature type="region of interest" description="Disordered" evidence="2">
    <location>
        <begin position="1"/>
        <end position="59"/>
    </location>
</feature>
<dbReference type="SUPFAM" id="SSF50494">
    <property type="entry name" value="Trypsin-like serine proteases"/>
    <property type="match status" value="1"/>
</dbReference>
<protein>
    <submittedName>
        <fullName evidence="3">Uncharacterized protein</fullName>
    </submittedName>
</protein>
<keyword evidence="1" id="KW-0732">Signal</keyword>
<gene>
    <name evidence="3" type="ORF">HCN56_14850</name>
</gene>
<dbReference type="Proteomes" id="UP000578686">
    <property type="component" value="Unassembled WGS sequence"/>
</dbReference>
<name>A0A7X6HZN3_9ACTN</name>
<dbReference type="AlphaFoldDB" id="A0A7X6HZN3"/>
<proteinExistence type="predicted"/>
<feature type="compositionally biased region" description="Basic residues" evidence="2">
    <location>
        <begin position="16"/>
        <end position="31"/>
    </location>
</feature>
<evidence type="ECO:0000313" key="4">
    <source>
        <dbReference type="Proteomes" id="UP000578686"/>
    </source>
</evidence>
<comment type="caution">
    <text evidence="3">The sequence shown here is derived from an EMBL/GenBank/DDBJ whole genome shotgun (WGS) entry which is preliminary data.</text>
</comment>
<feature type="region of interest" description="Disordered" evidence="2">
    <location>
        <begin position="96"/>
        <end position="131"/>
    </location>
</feature>
<dbReference type="EMBL" id="JAAVJD010000111">
    <property type="protein sequence ID" value="NJQ06826.1"/>
    <property type="molecule type" value="Genomic_DNA"/>
</dbReference>
<dbReference type="InterPro" id="IPR050966">
    <property type="entry name" value="Glutamyl_endopeptidase"/>
</dbReference>
<evidence type="ECO:0000313" key="3">
    <source>
        <dbReference type="EMBL" id="NJQ06826.1"/>
    </source>
</evidence>
<dbReference type="InterPro" id="IPR043504">
    <property type="entry name" value="Peptidase_S1_PA_chymotrypsin"/>
</dbReference>
<dbReference type="PANTHER" id="PTHR15462">
    <property type="entry name" value="SERINE PROTEASE"/>
    <property type="match status" value="1"/>
</dbReference>
<reference evidence="3 4" key="1">
    <citation type="submission" date="2020-03" db="EMBL/GenBank/DDBJ databases">
        <title>Draft genome of Streptomyces sp. ventii, isolated from the Axial Seamount in the Pacific Ocean, and resequencing of the two type strains Streptomyces lonarensis strain NCL 716 and Streptomyces bohaiensis strain 11A07.</title>
        <authorList>
            <person name="Loughran R.M."/>
            <person name="Pfannmuller K.M."/>
            <person name="Wasson B.J."/>
            <person name="Deadmond M.C."/>
            <person name="Paddock B.E."/>
            <person name="Koyack M.J."/>
            <person name="Gallegos D.A."/>
            <person name="Mitchell E.A."/>
            <person name="Ushijima B."/>
            <person name="Saw J.H."/>
            <person name="Mcphail K.L."/>
            <person name="Videau P."/>
        </authorList>
    </citation>
    <scope>NUCLEOTIDE SEQUENCE [LARGE SCALE GENOMIC DNA]</scope>
    <source>
        <strain evidence="3 4">NCL716</strain>
    </source>
</reference>
<dbReference type="Gene3D" id="2.40.10.10">
    <property type="entry name" value="Trypsin-like serine proteases"/>
    <property type="match status" value="2"/>
</dbReference>
<evidence type="ECO:0000256" key="1">
    <source>
        <dbReference type="ARBA" id="ARBA00022729"/>
    </source>
</evidence>
<organism evidence="3 4">
    <name type="scientific">Streptomyces lonarensis</name>
    <dbReference type="NCBI Taxonomy" id="700599"/>
    <lineage>
        <taxon>Bacteria</taxon>
        <taxon>Bacillati</taxon>
        <taxon>Actinomycetota</taxon>
        <taxon>Actinomycetes</taxon>
        <taxon>Kitasatosporales</taxon>
        <taxon>Streptomycetaceae</taxon>
        <taxon>Streptomyces</taxon>
    </lineage>
</organism>
<dbReference type="RefSeq" id="WP_167971282.1">
    <property type="nucleotide sequence ID" value="NZ_JAAVJD010000111.1"/>
</dbReference>
<sequence>MEPPHTPEQPGARADRTHRRTPLPPIGRRRSAAPPAPAGGGAPVGQDPPFGRRPPGGARAAGKIAAACAGLLAVVAPVLTAGAPVTTVPGGGAAPLAADGTAAPGGDGPSDGPGAAQTADPGAGGDTARPLDRTVAGVGKLIWETADGGLRMCSGAAVESPNGSVVATAAHCVQEPGTPAPGDAWFLPGYEDGFDTFRRDGWRVTGVHLPAEWDVSRTLREILPHDYAFLTVERREGRTLTEAHGANRLRFAPVPEEDAVTAIGYAAAHPYDGESAWSCTGPTRVLGPDDAIAANVGGLLLEACGLTQGASGGPWLQRVDPETGAGTVVGVTSAATGQGEIVGRPYPAEARALYDAASGEPRGGLPDR</sequence>
<dbReference type="PANTHER" id="PTHR15462:SF19">
    <property type="entry name" value="PEPTIDASE S1 DOMAIN-CONTAINING PROTEIN"/>
    <property type="match status" value="1"/>
</dbReference>
<dbReference type="InterPro" id="IPR009003">
    <property type="entry name" value="Peptidase_S1_PA"/>
</dbReference>
<feature type="compositionally biased region" description="Low complexity" evidence="2">
    <location>
        <begin position="44"/>
        <end position="59"/>
    </location>
</feature>
<keyword evidence="4" id="KW-1185">Reference proteome</keyword>
<evidence type="ECO:0000256" key="2">
    <source>
        <dbReference type="SAM" id="MobiDB-lite"/>
    </source>
</evidence>
<accession>A0A7X6HZN3</accession>